<dbReference type="PANTHER" id="PTHR37534">
    <property type="entry name" value="TRANSCRIPTIONAL ACTIVATOR PROTEIN UGA3"/>
    <property type="match status" value="1"/>
</dbReference>
<dbReference type="OrthoDB" id="4131999at2759"/>
<keyword evidence="2" id="KW-0539">Nucleus</keyword>
<sequence>MTDTTNLQTTAEYSLTSPSVDGFYAGQDILPLQPHLSPFNDRDIHTGTTFPPISLPSSGSRCPLNNRTEALLLRHFVKELSPWFDVTDPTDHFRVVVPELAMVSEVVLNAIFAISALHLGGVPEKDTIEGYEVPVDAVLAEVYHTRCIGMLISLINEETSNTNDDVLTAAVILRKFEEMRGYVTQHDYGSHLQGVSALFNSRSCAIAGGLAEAAFWQFVRQDAFLSLSIHQAPKIDFSKQEFRFSVSEAPDSIWANRIIFCTAIILTYCFSDAPKTLARWQELNQQVNEWDAMKPASFTPIFFEAPSLSEGRRWPELQFYAPWHATGTQYFHLCKVLLNLYRPDTPSPGAGLEYNRAHRELKKVIMHHTRLICGIAQSNYFANPKFNIGPIILLCGGWVTEVDEQRTILHLLHEAEKAHGWPTKHVRDSLEEHWGMNAS</sequence>
<evidence type="ECO:0000313" key="4">
    <source>
        <dbReference type="Proteomes" id="UP000078343"/>
    </source>
</evidence>
<dbReference type="InterPro" id="IPR021858">
    <property type="entry name" value="Fun_TF"/>
</dbReference>
<dbReference type="GeneID" id="30015201"/>
<keyword evidence="4" id="KW-1185">Reference proteome</keyword>
<dbReference type="PANTHER" id="PTHR37534:SF2">
    <property type="entry name" value="N-ACETYLTRANSFERASE DOMAIN-CONTAINING PROTEIN"/>
    <property type="match status" value="1"/>
</dbReference>
<gene>
    <name evidence="3" type="ORF">AYL99_11033</name>
</gene>
<dbReference type="EMBL" id="LVYI01000013">
    <property type="protein sequence ID" value="OAP54585.1"/>
    <property type="molecule type" value="Genomic_DNA"/>
</dbReference>
<evidence type="ECO:0000256" key="1">
    <source>
        <dbReference type="ARBA" id="ARBA00004123"/>
    </source>
</evidence>
<evidence type="ECO:0008006" key="5">
    <source>
        <dbReference type="Google" id="ProtNLM"/>
    </source>
</evidence>
<dbReference type="Pfam" id="PF11951">
    <property type="entry name" value="Fungal_trans_2"/>
    <property type="match status" value="1"/>
</dbReference>
<reference evidence="3 4" key="1">
    <citation type="submission" date="2016-04" db="EMBL/GenBank/DDBJ databases">
        <title>Draft genome of Fonsecaea erecta CBS 125763.</title>
        <authorList>
            <person name="Weiss V.A."/>
            <person name="Vicente V.A."/>
            <person name="Raittz R.T."/>
            <person name="Moreno L.F."/>
            <person name="De Souza E.M."/>
            <person name="Pedrosa F.O."/>
            <person name="Steffens M.B."/>
            <person name="Faoro H."/>
            <person name="Tadra-Sfeir M.Z."/>
            <person name="Najafzadeh M.J."/>
            <person name="Felipe M.S."/>
            <person name="Teixeira M."/>
            <person name="Sun J."/>
            <person name="Xi L."/>
            <person name="Gomes R."/>
            <person name="De Azevedo C.M."/>
            <person name="Salgado C.G."/>
            <person name="Da Silva M.B."/>
            <person name="Nascimento M.F."/>
            <person name="Queiroz-Telles F."/>
            <person name="Attili D.S."/>
            <person name="Gorbushina A."/>
        </authorList>
    </citation>
    <scope>NUCLEOTIDE SEQUENCE [LARGE SCALE GENOMIC DNA]</scope>
    <source>
        <strain evidence="3 4">CBS 125763</strain>
    </source>
</reference>
<comment type="caution">
    <text evidence="3">The sequence shown here is derived from an EMBL/GenBank/DDBJ whole genome shotgun (WGS) entry which is preliminary data.</text>
</comment>
<protein>
    <recommendedName>
        <fullName evidence="5">ARCA protein</fullName>
    </recommendedName>
</protein>
<dbReference type="GO" id="GO:0000976">
    <property type="term" value="F:transcription cis-regulatory region binding"/>
    <property type="evidence" value="ECO:0007669"/>
    <property type="project" value="TreeGrafter"/>
</dbReference>
<dbReference type="GO" id="GO:0005634">
    <property type="term" value="C:nucleus"/>
    <property type="evidence" value="ECO:0007669"/>
    <property type="project" value="UniProtKB-SubCell"/>
</dbReference>
<evidence type="ECO:0000313" key="3">
    <source>
        <dbReference type="EMBL" id="OAP54585.1"/>
    </source>
</evidence>
<dbReference type="AlphaFoldDB" id="A0A178Z6A2"/>
<accession>A0A178Z6A2</accession>
<dbReference type="GO" id="GO:0003700">
    <property type="term" value="F:DNA-binding transcription factor activity"/>
    <property type="evidence" value="ECO:0007669"/>
    <property type="project" value="TreeGrafter"/>
</dbReference>
<dbReference type="Proteomes" id="UP000078343">
    <property type="component" value="Unassembled WGS sequence"/>
</dbReference>
<dbReference type="STRING" id="1367422.A0A178Z6A2"/>
<evidence type="ECO:0000256" key="2">
    <source>
        <dbReference type="ARBA" id="ARBA00023242"/>
    </source>
</evidence>
<comment type="subcellular location">
    <subcellularLocation>
        <location evidence="1">Nucleus</location>
    </subcellularLocation>
</comment>
<dbReference type="GO" id="GO:0045944">
    <property type="term" value="P:positive regulation of transcription by RNA polymerase II"/>
    <property type="evidence" value="ECO:0007669"/>
    <property type="project" value="TreeGrafter"/>
</dbReference>
<organism evidence="3 4">
    <name type="scientific">Fonsecaea erecta</name>
    <dbReference type="NCBI Taxonomy" id="1367422"/>
    <lineage>
        <taxon>Eukaryota</taxon>
        <taxon>Fungi</taxon>
        <taxon>Dikarya</taxon>
        <taxon>Ascomycota</taxon>
        <taxon>Pezizomycotina</taxon>
        <taxon>Eurotiomycetes</taxon>
        <taxon>Chaetothyriomycetidae</taxon>
        <taxon>Chaetothyriales</taxon>
        <taxon>Herpotrichiellaceae</taxon>
        <taxon>Fonsecaea</taxon>
    </lineage>
</organism>
<proteinExistence type="predicted"/>
<name>A0A178Z6A2_9EURO</name>
<dbReference type="RefSeq" id="XP_018687952.1">
    <property type="nucleotide sequence ID" value="XM_018842539.1"/>
</dbReference>